<dbReference type="GO" id="GO:0008324">
    <property type="term" value="F:monoatomic cation transmembrane transporter activity"/>
    <property type="evidence" value="ECO:0007669"/>
    <property type="project" value="InterPro"/>
</dbReference>
<keyword evidence="2" id="KW-0813">Transport</keyword>
<dbReference type="PANTHER" id="PTHR46531:SF1">
    <property type="entry name" value="ZINC TRANSPORTER 6"/>
    <property type="match status" value="1"/>
</dbReference>
<evidence type="ECO:0000256" key="10">
    <source>
        <dbReference type="ARBA" id="ARBA00045455"/>
    </source>
</evidence>
<comment type="subunit">
    <text evidence="9">Heterodimer with SLC30A5; form a functional zinc ion transmembrane transporter.</text>
</comment>
<evidence type="ECO:0000256" key="8">
    <source>
        <dbReference type="ARBA" id="ARBA00023136"/>
    </source>
</evidence>
<dbReference type="GO" id="GO:0005794">
    <property type="term" value="C:Golgi apparatus"/>
    <property type="evidence" value="ECO:0007669"/>
    <property type="project" value="UniProtKB-SubCell"/>
</dbReference>
<feature type="compositionally biased region" description="Pro residues" evidence="11">
    <location>
        <begin position="1"/>
        <end position="18"/>
    </location>
</feature>
<dbReference type="EMBL" id="JH767570">
    <property type="protein sequence ID" value="EON64901.1"/>
    <property type="molecule type" value="Genomic_DNA"/>
</dbReference>
<keyword evidence="6" id="KW-0333">Golgi apparatus</keyword>
<evidence type="ECO:0000256" key="11">
    <source>
        <dbReference type="SAM" id="MobiDB-lite"/>
    </source>
</evidence>
<keyword evidence="15" id="KW-1185">Reference proteome</keyword>
<keyword evidence="7" id="KW-0406">Ion transport</keyword>
<keyword evidence="8 12" id="KW-0472">Membrane</keyword>
<dbReference type="OrthoDB" id="5382797at2759"/>
<dbReference type="InterPro" id="IPR027469">
    <property type="entry name" value="Cation_efflux_TMD_sf"/>
</dbReference>
<evidence type="ECO:0000256" key="6">
    <source>
        <dbReference type="ARBA" id="ARBA00023034"/>
    </source>
</evidence>
<feature type="transmembrane region" description="Helical" evidence="12">
    <location>
        <begin position="206"/>
        <end position="224"/>
    </location>
</feature>
<feature type="transmembrane region" description="Helical" evidence="12">
    <location>
        <begin position="245"/>
        <end position="263"/>
    </location>
</feature>
<evidence type="ECO:0000256" key="1">
    <source>
        <dbReference type="ARBA" id="ARBA00004166"/>
    </source>
</evidence>
<evidence type="ECO:0000259" key="13">
    <source>
        <dbReference type="Pfam" id="PF01545"/>
    </source>
</evidence>
<evidence type="ECO:0000256" key="3">
    <source>
        <dbReference type="ARBA" id="ARBA00022692"/>
    </source>
</evidence>
<dbReference type="eggNOG" id="ENOG502QV77">
    <property type="taxonomic scope" value="Eukaryota"/>
</dbReference>
<gene>
    <name evidence="14" type="ORF">W97_04135</name>
</gene>
<dbReference type="OMA" id="KECRSSM"/>
<comment type="subcellular location">
    <subcellularLocation>
        <location evidence="1">Golgi apparatus</location>
        <location evidence="1">trans-Golgi network membrane</location>
        <topology evidence="1">Multi-pass membrane protein</topology>
    </subcellularLocation>
</comment>
<dbReference type="PANTHER" id="PTHR46531">
    <property type="entry name" value="ZINC TRANSPORTER 6"/>
    <property type="match status" value="1"/>
</dbReference>
<organism evidence="14 15">
    <name type="scientific">Coniosporium apollinis (strain CBS 100218)</name>
    <name type="common">Rock-inhabiting black yeast</name>
    <dbReference type="NCBI Taxonomy" id="1168221"/>
    <lineage>
        <taxon>Eukaryota</taxon>
        <taxon>Fungi</taxon>
        <taxon>Dikarya</taxon>
        <taxon>Ascomycota</taxon>
        <taxon>Pezizomycotina</taxon>
        <taxon>Dothideomycetes</taxon>
        <taxon>Dothideomycetes incertae sedis</taxon>
        <taxon>Coniosporium</taxon>
    </lineage>
</organism>
<keyword evidence="3 12" id="KW-0812">Transmembrane</keyword>
<dbReference type="GO" id="GO:0006829">
    <property type="term" value="P:zinc ion transport"/>
    <property type="evidence" value="ECO:0007669"/>
    <property type="project" value="TreeGrafter"/>
</dbReference>
<dbReference type="AlphaFoldDB" id="R7YT87"/>
<dbReference type="GeneID" id="19901446"/>
<feature type="domain" description="Cation efflux protein transmembrane" evidence="13">
    <location>
        <begin position="180"/>
        <end position="393"/>
    </location>
</feature>
<dbReference type="Gene3D" id="1.20.1510.10">
    <property type="entry name" value="Cation efflux protein transmembrane domain"/>
    <property type="match status" value="1"/>
</dbReference>
<evidence type="ECO:0000256" key="2">
    <source>
        <dbReference type="ARBA" id="ARBA00022448"/>
    </source>
</evidence>
<dbReference type="InterPro" id="IPR052005">
    <property type="entry name" value="CDF_SLC30A"/>
</dbReference>
<feature type="transmembrane region" description="Helical" evidence="12">
    <location>
        <begin position="335"/>
        <end position="356"/>
    </location>
</feature>
<reference evidence="15" key="1">
    <citation type="submission" date="2012-06" db="EMBL/GenBank/DDBJ databases">
        <title>The genome sequence of Coniosporium apollinis CBS 100218.</title>
        <authorList>
            <consortium name="The Broad Institute Genome Sequencing Platform"/>
            <person name="Cuomo C."/>
            <person name="Gorbushina A."/>
            <person name="Noack S."/>
            <person name="Walker B."/>
            <person name="Young S.K."/>
            <person name="Zeng Q."/>
            <person name="Gargeya S."/>
            <person name="Fitzgerald M."/>
            <person name="Haas B."/>
            <person name="Abouelleil A."/>
            <person name="Alvarado L."/>
            <person name="Arachchi H.M."/>
            <person name="Berlin A.M."/>
            <person name="Chapman S.B."/>
            <person name="Goldberg J."/>
            <person name="Griggs A."/>
            <person name="Gujja S."/>
            <person name="Hansen M."/>
            <person name="Howarth C."/>
            <person name="Imamovic A."/>
            <person name="Larimer J."/>
            <person name="McCowan C."/>
            <person name="Montmayeur A."/>
            <person name="Murphy C."/>
            <person name="Neiman D."/>
            <person name="Pearson M."/>
            <person name="Priest M."/>
            <person name="Roberts A."/>
            <person name="Saif S."/>
            <person name="Shea T."/>
            <person name="Sisk P."/>
            <person name="Sykes S."/>
            <person name="Wortman J."/>
            <person name="Nusbaum C."/>
            <person name="Birren B."/>
        </authorList>
    </citation>
    <scope>NUCLEOTIDE SEQUENCE [LARGE SCALE GENOMIC DNA]</scope>
    <source>
        <strain evidence="15">CBS 100218</strain>
    </source>
</reference>
<accession>R7YT87</accession>
<evidence type="ECO:0000256" key="12">
    <source>
        <dbReference type="SAM" id="Phobius"/>
    </source>
</evidence>
<comment type="function">
    <text evidence="10">Has probably no intrinsic transporter activity but together with SLC30A5 forms a functional zinc ion:proton antiporter heterodimer, mediating zinc entry into the lumen of organelles along the secretory pathway. As part of that zinc ion:proton antiporter, contributes to zinc ion homeostasis within the early secretory pathway and regulates the activation and folding of enzymes like alkaline phosphatases and enzymes involved in phosphatidylinositol glycan anchor biosynthesis.</text>
</comment>
<evidence type="ECO:0000256" key="5">
    <source>
        <dbReference type="ARBA" id="ARBA00022989"/>
    </source>
</evidence>
<dbReference type="InterPro" id="IPR058533">
    <property type="entry name" value="Cation_efflux_TM"/>
</dbReference>
<feature type="region of interest" description="Disordered" evidence="11">
    <location>
        <begin position="1"/>
        <end position="70"/>
    </location>
</feature>
<proteinExistence type="predicted"/>
<dbReference type="GO" id="GO:0030003">
    <property type="term" value="P:intracellular monoatomic cation homeostasis"/>
    <property type="evidence" value="ECO:0007669"/>
    <property type="project" value="UniProtKB-ARBA"/>
</dbReference>
<evidence type="ECO:0000256" key="7">
    <source>
        <dbReference type="ARBA" id="ARBA00023065"/>
    </source>
</evidence>
<dbReference type="SUPFAM" id="SSF161111">
    <property type="entry name" value="Cation efflux protein transmembrane domain-like"/>
    <property type="match status" value="1"/>
</dbReference>
<dbReference type="Pfam" id="PF01545">
    <property type="entry name" value="Cation_efflux"/>
    <property type="match status" value="1"/>
</dbReference>
<dbReference type="STRING" id="1168221.R7YT87"/>
<dbReference type="HOGENOM" id="CLU_024994_1_1_1"/>
<dbReference type="GO" id="GO:0016020">
    <property type="term" value="C:membrane"/>
    <property type="evidence" value="ECO:0007669"/>
    <property type="project" value="InterPro"/>
</dbReference>
<dbReference type="RefSeq" id="XP_007780218.1">
    <property type="nucleotide sequence ID" value="XM_007782028.1"/>
</dbReference>
<feature type="transmembrane region" description="Helical" evidence="12">
    <location>
        <begin position="298"/>
        <end position="314"/>
    </location>
</feature>
<keyword evidence="4" id="KW-0862">Zinc</keyword>
<evidence type="ECO:0000313" key="14">
    <source>
        <dbReference type="EMBL" id="EON64901.1"/>
    </source>
</evidence>
<name>R7YT87_CONA1</name>
<evidence type="ECO:0000256" key="4">
    <source>
        <dbReference type="ARBA" id="ARBA00022833"/>
    </source>
</evidence>
<dbReference type="GO" id="GO:0098771">
    <property type="term" value="P:inorganic ion homeostasis"/>
    <property type="evidence" value="ECO:0007669"/>
    <property type="project" value="UniProtKB-ARBA"/>
</dbReference>
<sequence>MAPAMPLPIPPRTPTPPPDDADQPVGLGVAGAPHSYNPDALSPTSATFPSRGFGSLADPTPPLSARSPLSSAGLDSPYGFLSDVVDSATPVSGSENGRNPFNFQTQQYTLGGKSPAKSSQDAALGRRRGHKYKHSSISHQIFLEPAPRPPLQLPASLPIPTFKEFRHSMTADQKYRALWCFGHLLVAGYVQACAHGSMAMTALSHLLFYDTIGAFVCVAVDVGGNFEVWKRSTIKHPFGLQRAEVLAGMAMAVTLLFMGLDLLSHGLQHALENSGGHESHHPDSDTHHERISPGEVDVAALAAIVSTLVSALLLKNHARMGKVLRLAPIAALPSVLSNPSHFLTLSCSALLLLLPLLSVQSYVWLDRLLAFSIAACMVGLGWRLGWTLGRMLMMSYTSPSSSASGVEAVLAELRADPAVAELEEAKFWQVHYGLCQANLRVRCRGAGDEEAGRLRERIASLVRNRLGGAYGGGLGVRWEVSTQLSLEME</sequence>
<keyword evidence="5 12" id="KW-1133">Transmembrane helix</keyword>
<evidence type="ECO:0000256" key="9">
    <source>
        <dbReference type="ARBA" id="ARBA00038600"/>
    </source>
</evidence>
<dbReference type="Proteomes" id="UP000016924">
    <property type="component" value="Unassembled WGS sequence"/>
</dbReference>
<evidence type="ECO:0000313" key="15">
    <source>
        <dbReference type="Proteomes" id="UP000016924"/>
    </source>
</evidence>
<feature type="transmembrane region" description="Helical" evidence="12">
    <location>
        <begin position="368"/>
        <end position="386"/>
    </location>
</feature>
<protein>
    <recommendedName>
        <fullName evidence="13">Cation efflux protein transmembrane domain-containing protein</fullName>
    </recommendedName>
</protein>